<keyword evidence="3" id="KW-1185">Reference proteome</keyword>
<evidence type="ECO:0000313" key="2">
    <source>
        <dbReference type="EMBL" id="KAJ8433190.1"/>
    </source>
</evidence>
<feature type="compositionally biased region" description="Basic and acidic residues" evidence="1">
    <location>
        <begin position="52"/>
        <end position="76"/>
    </location>
</feature>
<proteinExistence type="predicted"/>
<organism evidence="2 3">
    <name type="scientific">Carnegiea gigantea</name>
    <dbReference type="NCBI Taxonomy" id="171969"/>
    <lineage>
        <taxon>Eukaryota</taxon>
        <taxon>Viridiplantae</taxon>
        <taxon>Streptophyta</taxon>
        <taxon>Embryophyta</taxon>
        <taxon>Tracheophyta</taxon>
        <taxon>Spermatophyta</taxon>
        <taxon>Magnoliopsida</taxon>
        <taxon>eudicotyledons</taxon>
        <taxon>Gunneridae</taxon>
        <taxon>Pentapetalae</taxon>
        <taxon>Caryophyllales</taxon>
        <taxon>Cactineae</taxon>
        <taxon>Cactaceae</taxon>
        <taxon>Cactoideae</taxon>
        <taxon>Echinocereeae</taxon>
        <taxon>Carnegiea</taxon>
    </lineage>
</organism>
<dbReference type="AlphaFoldDB" id="A0A9Q1JY20"/>
<protein>
    <submittedName>
        <fullName evidence="2">Uncharacterized protein</fullName>
    </submittedName>
</protein>
<reference evidence="2" key="1">
    <citation type="submission" date="2022-04" db="EMBL/GenBank/DDBJ databases">
        <title>Carnegiea gigantea Genome sequencing and assembly v2.</title>
        <authorList>
            <person name="Copetti D."/>
            <person name="Sanderson M.J."/>
            <person name="Burquez A."/>
            <person name="Wojciechowski M.F."/>
        </authorList>
    </citation>
    <scope>NUCLEOTIDE SEQUENCE</scope>
    <source>
        <strain evidence="2">SGP5-SGP5p</strain>
        <tissue evidence="2">Aerial part</tissue>
    </source>
</reference>
<accession>A0A9Q1JY20</accession>
<comment type="caution">
    <text evidence="2">The sequence shown here is derived from an EMBL/GenBank/DDBJ whole genome shotgun (WGS) entry which is preliminary data.</text>
</comment>
<dbReference type="OrthoDB" id="1417722at2759"/>
<evidence type="ECO:0000313" key="3">
    <source>
        <dbReference type="Proteomes" id="UP001153076"/>
    </source>
</evidence>
<gene>
    <name evidence="2" type="ORF">Cgig2_025581</name>
</gene>
<feature type="region of interest" description="Disordered" evidence="1">
    <location>
        <begin position="18"/>
        <end position="79"/>
    </location>
</feature>
<dbReference type="EMBL" id="JAKOGI010000555">
    <property type="protein sequence ID" value="KAJ8433190.1"/>
    <property type="molecule type" value="Genomic_DNA"/>
</dbReference>
<name>A0A9Q1JY20_9CARY</name>
<evidence type="ECO:0000256" key="1">
    <source>
        <dbReference type="SAM" id="MobiDB-lite"/>
    </source>
</evidence>
<dbReference type="Proteomes" id="UP001153076">
    <property type="component" value="Unassembled WGS sequence"/>
</dbReference>
<sequence>MTVGYGRVMMMGSIVEEGRSAQNSAESSRDEATTNNNDHLNGEMRSKKRHDAVREELLVRSDTREGGSEKVVERGMGKQVAGRGKVAELKGKGKVWEVERRSRNEQREDSGKEEAVGAVDVVITHRSALGAVCALNEQLSDIQKEGELYEVWGLPTTGKRITFKKSEGTSEVEEVLKGAMEERVSRERQMWRIVQKDMRIYKNYVSVSLKLCRMHNTMETVGLFRKLYSLLVVSGLFFPWCAGGVAWDLISVVEDMDRVGEYNWAEVMQKFLVEVREKSKEKMRAMRNLQINGFVMILHM</sequence>